<dbReference type="OrthoDB" id="1922221at2759"/>
<evidence type="ECO:0000313" key="6">
    <source>
        <dbReference type="EMBL" id="EGW30164.1"/>
    </source>
</evidence>
<dbReference type="AlphaFoldDB" id="G3AVE5"/>
<gene>
    <name evidence="6" type="ORF">SPAPADRAFT_63772</name>
</gene>
<name>G3AVE5_SPAPN</name>
<dbReference type="GO" id="GO:0006887">
    <property type="term" value="P:exocytosis"/>
    <property type="evidence" value="ECO:0007669"/>
    <property type="project" value="UniProtKB-KW"/>
</dbReference>
<dbReference type="GO" id="GO:0000145">
    <property type="term" value="C:exocyst"/>
    <property type="evidence" value="ECO:0007669"/>
    <property type="project" value="InterPro"/>
</dbReference>
<evidence type="ECO:0000256" key="1">
    <source>
        <dbReference type="ARBA" id="ARBA00006756"/>
    </source>
</evidence>
<comment type="similarity">
    <text evidence="1 4">Belongs to the EXO70 family.</text>
</comment>
<protein>
    <recommendedName>
        <fullName evidence="4">Exocyst complex protein EXO70</fullName>
    </recommendedName>
</protein>
<dbReference type="PANTHER" id="PTHR12542:SF41">
    <property type="entry name" value="EXOCYST COMPLEX COMPONENT 7"/>
    <property type="match status" value="1"/>
</dbReference>
<dbReference type="eggNOG" id="KOG2344">
    <property type="taxonomic scope" value="Eukaryota"/>
</dbReference>
<dbReference type="GO" id="GO:0015031">
    <property type="term" value="P:protein transport"/>
    <property type="evidence" value="ECO:0007669"/>
    <property type="project" value="UniProtKB-KW"/>
</dbReference>
<dbReference type="HOGENOM" id="CLU_898847_0_0_1"/>
<dbReference type="SUPFAM" id="SSF74788">
    <property type="entry name" value="Cullin repeat-like"/>
    <property type="match status" value="1"/>
</dbReference>
<dbReference type="PANTHER" id="PTHR12542">
    <property type="entry name" value="EXOCYST COMPLEX PROTEIN EXO70"/>
    <property type="match status" value="1"/>
</dbReference>
<evidence type="ECO:0000256" key="4">
    <source>
        <dbReference type="RuleBase" id="RU365026"/>
    </source>
</evidence>
<comment type="subcellular location">
    <subcellularLocation>
        <location evidence="4">Bud</location>
    </subcellularLocation>
    <subcellularLocation>
        <location evidence="4">Bud neck</location>
    </subcellularLocation>
</comment>
<dbReference type="GeneID" id="18874909"/>
<evidence type="ECO:0000256" key="3">
    <source>
        <dbReference type="ARBA" id="ARBA00022483"/>
    </source>
</evidence>
<accession>G3AVE5</accession>
<evidence type="ECO:0000313" key="7">
    <source>
        <dbReference type="Proteomes" id="UP000000709"/>
    </source>
</evidence>
<dbReference type="InterPro" id="IPR016159">
    <property type="entry name" value="Cullin_repeat-like_dom_sf"/>
</dbReference>
<keyword evidence="2 4" id="KW-0813">Transport</keyword>
<evidence type="ECO:0000256" key="2">
    <source>
        <dbReference type="ARBA" id="ARBA00022448"/>
    </source>
</evidence>
<dbReference type="EMBL" id="GL996506">
    <property type="protein sequence ID" value="EGW30164.1"/>
    <property type="molecule type" value="Genomic_DNA"/>
</dbReference>
<dbReference type="GO" id="GO:0005935">
    <property type="term" value="C:cellular bud neck"/>
    <property type="evidence" value="ECO:0007669"/>
    <property type="project" value="UniProtKB-SubCell"/>
</dbReference>
<keyword evidence="7" id="KW-1185">Reference proteome</keyword>
<dbReference type="InterPro" id="IPR046364">
    <property type="entry name" value="Exo70_C"/>
</dbReference>
<comment type="function">
    <text evidence="4">Involved in the secretory pathway as part of the exocyst complex which tethers secretory vesicles to the sites of exocytosis. Also plays a role in the assembly of the exocyst.</text>
</comment>
<dbReference type="InterPro" id="IPR004140">
    <property type="entry name" value="Exo70"/>
</dbReference>
<dbReference type="KEGG" id="spaa:SPAPADRAFT_63772"/>
<dbReference type="STRING" id="619300.G3AVE5"/>
<dbReference type="RefSeq" id="XP_007377930.1">
    <property type="nucleotide sequence ID" value="XM_007377868.1"/>
</dbReference>
<keyword evidence="3 4" id="KW-0268">Exocytosis</keyword>
<feature type="domain" description="Exocyst complex subunit Exo70 C-terminal" evidence="5">
    <location>
        <begin position="2"/>
        <end position="309"/>
    </location>
</feature>
<dbReference type="Gene3D" id="1.20.1280.170">
    <property type="entry name" value="Exocyst complex component Exo70"/>
    <property type="match status" value="1"/>
</dbReference>
<proteinExistence type="inferred from homology"/>
<dbReference type="GO" id="GO:0005546">
    <property type="term" value="F:phosphatidylinositol-4,5-bisphosphate binding"/>
    <property type="evidence" value="ECO:0007669"/>
    <property type="project" value="InterPro"/>
</dbReference>
<dbReference type="InParanoid" id="G3AVE5"/>
<reference evidence="6 7" key="1">
    <citation type="journal article" date="2011" name="Proc. Natl. Acad. Sci. U.S.A.">
        <title>Comparative genomics of xylose-fermenting fungi for enhanced biofuel production.</title>
        <authorList>
            <person name="Wohlbach D.J."/>
            <person name="Kuo A."/>
            <person name="Sato T.K."/>
            <person name="Potts K.M."/>
            <person name="Salamov A.A."/>
            <person name="LaButti K.M."/>
            <person name="Sun H."/>
            <person name="Clum A."/>
            <person name="Pangilinan J.L."/>
            <person name="Lindquist E.A."/>
            <person name="Lucas S."/>
            <person name="Lapidus A."/>
            <person name="Jin M."/>
            <person name="Gunawan C."/>
            <person name="Balan V."/>
            <person name="Dale B.E."/>
            <person name="Jeffries T.W."/>
            <person name="Zinkel R."/>
            <person name="Barry K.W."/>
            <person name="Grigoriev I.V."/>
            <person name="Gasch A.P."/>
        </authorList>
    </citation>
    <scope>NUCLEOTIDE SEQUENCE [LARGE SCALE GENOMIC DNA]</scope>
    <source>
        <strain evidence="7">NRRL Y-27907 / 11-Y1</strain>
    </source>
</reference>
<dbReference type="Gene3D" id="1.10.357.60">
    <property type="match status" value="1"/>
</dbReference>
<evidence type="ECO:0000259" key="5">
    <source>
        <dbReference type="Pfam" id="PF03081"/>
    </source>
</evidence>
<dbReference type="Proteomes" id="UP000000709">
    <property type="component" value="Unassembled WGS sequence"/>
</dbReference>
<organism evidence="7">
    <name type="scientific">Spathaspora passalidarum (strain NRRL Y-27907 / 11-Y1)</name>
    <dbReference type="NCBI Taxonomy" id="619300"/>
    <lineage>
        <taxon>Eukaryota</taxon>
        <taxon>Fungi</taxon>
        <taxon>Dikarya</taxon>
        <taxon>Ascomycota</taxon>
        <taxon>Saccharomycotina</taxon>
        <taxon>Pichiomycetes</taxon>
        <taxon>Debaryomycetaceae</taxon>
        <taxon>Spathaspora</taxon>
    </lineage>
</organism>
<sequence>MDNFILALEIMDNLSRFQQFSEDVGIENNEFTVQFNLYKQKNKGIFKEFIKAIESRFQQFDRYTDAHIPEIVVDLMSRLRKLSEFHQGLLVLVSEYTLGDWLVISPPARFINVYTSVIPNTANDLSAEYLLSSFYSDVIDSIMVNLEIGLKGTDNPKSTQGFLLVKNLIMIESIINRSQVLFTSLGNLGIERLNKLKNRFLKFFLDDWNHASYIIIRDMTMIATQNPHGTNIGTGGVAQQLSAKEKEQVKELFKNFNESFEEAISNYQRYNFGDMDLKNYLGNEIKKLIRNAYFKLYDKYGTSDFTKNKS</sequence>
<keyword evidence="4" id="KW-0653">Protein transport</keyword>
<feature type="non-terminal residue" evidence="6">
    <location>
        <position position="310"/>
    </location>
</feature>
<dbReference type="Pfam" id="PF03081">
    <property type="entry name" value="Exo70_C"/>
    <property type="match status" value="1"/>
</dbReference>